<evidence type="ECO:0000259" key="1">
    <source>
        <dbReference type="Pfam" id="PF01261"/>
    </source>
</evidence>
<keyword evidence="3" id="KW-1185">Reference proteome</keyword>
<dbReference type="Gene3D" id="3.20.20.150">
    <property type="entry name" value="Divalent-metal-dependent TIM barrel enzymes"/>
    <property type="match status" value="1"/>
</dbReference>
<dbReference type="SUPFAM" id="SSF51658">
    <property type="entry name" value="Xylose isomerase-like"/>
    <property type="match status" value="1"/>
</dbReference>
<sequence>MSTDLSRRAVLAGGAAALVARPAEARADAPKSSFGFCLNTSTVRDKDGKSRPITELIDIAAKAGYDAFEPWVSEVDAYLKGGGTLKELRTRVADAGLKIADLIGFAEWIVEDTDRRKRGLEQAKRDMDWAAELGCPRVAAPPVGATGGASKRDDPKFTQPIIDLVAAADRYRALLDLGAKMGVIPVAEVWGFSKTMRRLGEALLVAVECGDARGCVLPDVYHLYKGGSDFAGLPLLSASAIGIFHVNDYPKIGRDQINDADRVYPGDGIAPLKDVFAALRKMNYTGFVSLELFNRNYWKQDPHVVAKTGLAKMRAVAG</sequence>
<name>A0ABU5F7L2_9BACT</name>
<dbReference type="EMBL" id="JAXBLV010000232">
    <property type="protein sequence ID" value="MDY3563108.1"/>
    <property type="molecule type" value="Genomic_DNA"/>
</dbReference>
<dbReference type="InterPro" id="IPR006311">
    <property type="entry name" value="TAT_signal"/>
</dbReference>
<dbReference type="InterPro" id="IPR013022">
    <property type="entry name" value="Xyl_isomerase-like_TIM-brl"/>
</dbReference>
<protein>
    <submittedName>
        <fullName evidence="2">Sugar phosphate isomerase/epimerase</fullName>
    </submittedName>
</protein>
<dbReference type="GO" id="GO:0016853">
    <property type="term" value="F:isomerase activity"/>
    <property type="evidence" value="ECO:0007669"/>
    <property type="project" value="UniProtKB-KW"/>
</dbReference>
<proteinExistence type="predicted"/>
<dbReference type="PANTHER" id="PTHR12110">
    <property type="entry name" value="HYDROXYPYRUVATE ISOMERASE"/>
    <property type="match status" value="1"/>
</dbReference>
<dbReference type="RefSeq" id="WP_320689357.1">
    <property type="nucleotide sequence ID" value="NZ_JAXBLV010000232.1"/>
</dbReference>
<feature type="domain" description="Xylose isomerase-like TIM barrel" evidence="1">
    <location>
        <begin position="57"/>
        <end position="314"/>
    </location>
</feature>
<evidence type="ECO:0000313" key="3">
    <source>
        <dbReference type="Proteomes" id="UP001272242"/>
    </source>
</evidence>
<reference evidence="3" key="1">
    <citation type="journal article" date="2023" name="Mar. Drugs">
        <title>Gemmata algarum, a Novel Planctomycete Isolated from an Algal Mat, Displays Antimicrobial Activity.</title>
        <authorList>
            <person name="Kumar G."/>
            <person name="Kallscheuer N."/>
            <person name="Kashif M."/>
            <person name="Ahamad S."/>
            <person name="Jagadeeshwari U."/>
            <person name="Pannikurungottu S."/>
            <person name="Haufschild T."/>
            <person name="Kabuu M."/>
            <person name="Sasikala C."/>
            <person name="Jogler C."/>
            <person name="Ramana C."/>
        </authorList>
    </citation>
    <scope>NUCLEOTIDE SEQUENCE [LARGE SCALE GENOMIC DNA]</scope>
    <source>
        <strain evidence="3">JC673</strain>
    </source>
</reference>
<dbReference type="PANTHER" id="PTHR12110:SF48">
    <property type="entry name" value="BLL3656 PROTEIN"/>
    <property type="match status" value="1"/>
</dbReference>
<dbReference type="InterPro" id="IPR050312">
    <property type="entry name" value="IolE/XylAMocC-like"/>
</dbReference>
<dbReference type="PROSITE" id="PS51318">
    <property type="entry name" value="TAT"/>
    <property type="match status" value="1"/>
</dbReference>
<keyword evidence="2" id="KW-0413">Isomerase</keyword>
<dbReference type="Proteomes" id="UP001272242">
    <property type="component" value="Unassembled WGS sequence"/>
</dbReference>
<organism evidence="2 3">
    <name type="scientific">Gemmata algarum</name>
    <dbReference type="NCBI Taxonomy" id="2975278"/>
    <lineage>
        <taxon>Bacteria</taxon>
        <taxon>Pseudomonadati</taxon>
        <taxon>Planctomycetota</taxon>
        <taxon>Planctomycetia</taxon>
        <taxon>Gemmatales</taxon>
        <taxon>Gemmataceae</taxon>
        <taxon>Gemmata</taxon>
    </lineage>
</organism>
<gene>
    <name evidence="2" type="ORF">R5W23_004607</name>
</gene>
<dbReference type="Pfam" id="PF01261">
    <property type="entry name" value="AP_endonuc_2"/>
    <property type="match status" value="1"/>
</dbReference>
<comment type="caution">
    <text evidence="2">The sequence shown here is derived from an EMBL/GenBank/DDBJ whole genome shotgun (WGS) entry which is preliminary data.</text>
</comment>
<dbReference type="InterPro" id="IPR036237">
    <property type="entry name" value="Xyl_isomerase-like_sf"/>
</dbReference>
<accession>A0ABU5F7L2</accession>
<evidence type="ECO:0000313" key="2">
    <source>
        <dbReference type="EMBL" id="MDY3563108.1"/>
    </source>
</evidence>